<evidence type="ECO:0000313" key="6">
    <source>
        <dbReference type="EMBL" id="RZO25314.1"/>
    </source>
</evidence>
<sequence>MENIEKFMINVPEKDIDLLHQKIDLTRWPDEINHKWSHGTDLNFLKKLTNYWRNEFHWRDHEKKINDIGSYRYTTKSGLRLHFLHSKSKKDNAIPLVMTHGWPGSIQEFLKIIPIIQKNSDVPVDIICPALPGFGFSDKPTETGMDSKQIAILQHELLMALGYDKYIVQGGDWGATVSKWMAELYPDHCIGIHLNMIIAWPPADKDPLENTSQEEQKLMANYEKYKEQGVGYFEIQKTKPQTLGYGLNDSPVGLAAWIVEKFYGWFDGEDNKLVVSNDEVLGIVSLYWFTESITSSTRLYKENGDLGFSFENIKQPMAGAVFERDLIAPPRAWAEEIYNVVQWNSHKGGHFAALEQPESLSKDIIEFIKKLKI</sequence>
<evidence type="ECO:0000256" key="4">
    <source>
        <dbReference type="PIRSR" id="PIRSR001112-1"/>
    </source>
</evidence>
<dbReference type="InterPro" id="IPR010497">
    <property type="entry name" value="Epoxide_hydro_N"/>
</dbReference>
<dbReference type="GO" id="GO:0097176">
    <property type="term" value="P:epoxide metabolic process"/>
    <property type="evidence" value="ECO:0007669"/>
    <property type="project" value="TreeGrafter"/>
</dbReference>
<dbReference type="Pfam" id="PF06441">
    <property type="entry name" value="EHN"/>
    <property type="match status" value="1"/>
</dbReference>
<dbReference type="PANTHER" id="PTHR21661:SF35">
    <property type="entry name" value="EPOXIDE HYDROLASE"/>
    <property type="match status" value="1"/>
</dbReference>
<proteinExistence type="inferred from homology"/>
<dbReference type="PANTHER" id="PTHR21661">
    <property type="entry name" value="EPOXIDE HYDROLASE 1-RELATED"/>
    <property type="match status" value="1"/>
</dbReference>
<evidence type="ECO:0000259" key="5">
    <source>
        <dbReference type="Pfam" id="PF06441"/>
    </source>
</evidence>
<evidence type="ECO:0000313" key="7">
    <source>
        <dbReference type="Proteomes" id="UP000319384"/>
    </source>
</evidence>
<dbReference type="AlphaFoldDB" id="A0A520MVT0"/>
<dbReference type="Gene3D" id="3.40.50.1820">
    <property type="entry name" value="alpha/beta hydrolase"/>
    <property type="match status" value="1"/>
</dbReference>
<evidence type="ECO:0000256" key="1">
    <source>
        <dbReference type="ARBA" id="ARBA00010088"/>
    </source>
</evidence>
<feature type="active site" description="Nucleophile" evidence="4">
    <location>
        <position position="172"/>
    </location>
</feature>
<dbReference type="EMBL" id="SHBH01000040">
    <property type="protein sequence ID" value="RZO25314.1"/>
    <property type="molecule type" value="Genomic_DNA"/>
</dbReference>
<dbReference type="InterPro" id="IPR029058">
    <property type="entry name" value="AB_hydrolase_fold"/>
</dbReference>
<accession>A0A520MVT0</accession>
<dbReference type="PIRSF" id="PIRSF001112">
    <property type="entry name" value="Epoxide_hydrolase"/>
    <property type="match status" value="1"/>
</dbReference>
<dbReference type="Proteomes" id="UP000319384">
    <property type="component" value="Unassembled WGS sequence"/>
</dbReference>
<organism evidence="6 7">
    <name type="scientific">SAR86 cluster bacterium</name>
    <dbReference type="NCBI Taxonomy" id="2030880"/>
    <lineage>
        <taxon>Bacteria</taxon>
        <taxon>Pseudomonadati</taxon>
        <taxon>Pseudomonadota</taxon>
        <taxon>Gammaproteobacteria</taxon>
        <taxon>SAR86 cluster</taxon>
    </lineage>
</organism>
<evidence type="ECO:0000256" key="3">
    <source>
        <dbReference type="ARBA" id="ARBA00022801"/>
    </source>
</evidence>
<keyword evidence="3 6" id="KW-0378">Hydrolase</keyword>
<evidence type="ECO:0000256" key="2">
    <source>
        <dbReference type="ARBA" id="ARBA00022797"/>
    </source>
</evidence>
<dbReference type="InterPro" id="IPR016292">
    <property type="entry name" value="Epoxide_hydrolase"/>
</dbReference>
<protein>
    <submittedName>
        <fullName evidence="6">Epoxide hydrolase</fullName>
    </submittedName>
</protein>
<feature type="active site" description="Proton acceptor" evidence="4">
    <location>
        <position position="350"/>
    </location>
</feature>
<dbReference type="PRINTS" id="PR00412">
    <property type="entry name" value="EPOXHYDRLASE"/>
</dbReference>
<keyword evidence="2" id="KW-0058">Aromatic hydrocarbons catabolism</keyword>
<comment type="caution">
    <text evidence="6">The sequence shown here is derived from an EMBL/GenBank/DDBJ whole genome shotgun (WGS) entry which is preliminary data.</text>
</comment>
<dbReference type="InterPro" id="IPR000639">
    <property type="entry name" value="Epox_hydrolase-like"/>
</dbReference>
<reference evidence="6 7" key="1">
    <citation type="submission" date="2019-02" db="EMBL/GenBank/DDBJ databases">
        <title>Prokaryotic population dynamics and viral predation in marine succession experiment using metagenomics: the confinement effect.</title>
        <authorList>
            <person name="Haro-Moreno J.M."/>
            <person name="Rodriguez-Valera F."/>
            <person name="Lopez-Perez M."/>
        </authorList>
    </citation>
    <scope>NUCLEOTIDE SEQUENCE [LARGE SCALE GENOMIC DNA]</scope>
    <source>
        <strain evidence="6">MED-G162</strain>
    </source>
</reference>
<feature type="domain" description="Epoxide hydrolase N-terminal" evidence="5">
    <location>
        <begin position="4"/>
        <end position="109"/>
    </location>
</feature>
<dbReference type="SUPFAM" id="SSF53474">
    <property type="entry name" value="alpha/beta-Hydrolases"/>
    <property type="match status" value="1"/>
</dbReference>
<comment type="similarity">
    <text evidence="1">Belongs to the peptidase S33 family.</text>
</comment>
<feature type="active site" description="Proton donor" evidence="4">
    <location>
        <position position="300"/>
    </location>
</feature>
<name>A0A520MVT0_9GAMM</name>
<dbReference type="GO" id="GO:0004301">
    <property type="term" value="F:epoxide hydrolase activity"/>
    <property type="evidence" value="ECO:0007669"/>
    <property type="project" value="TreeGrafter"/>
</dbReference>
<gene>
    <name evidence="6" type="ORF">EVA95_03675</name>
</gene>